<proteinExistence type="predicted"/>
<evidence type="ECO:0000256" key="1">
    <source>
        <dbReference type="ARBA" id="ARBA00023002"/>
    </source>
</evidence>
<protein>
    <submittedName>
        <fullName evidence="4">2-polyprenyl-6-methoxyphenol hydroxylase</fullName>
    </submittedName>
</protein>
<dbReference type="AlphaFoldDB" id="A0A2U2RMK4"/>
<dbReference type="PANTHER" id="PTHR13789">
    <property type="entry name" value="MONOOXYGENASE"/>
    <property type="match status" value="1"/>
</dbReference>
<evidence type="ECO:0000259" key="3">
    <source>
        <dbReference type="Pfam" id="PF01494"/>
    </source>
</evidence>
<dbReference type="GO" id="GO:0004497">
    <property type="term" value="F:monooxygenase activity"/>
    <property type="evidence" value="ECO:0007669"/>
    <property type="project" value="UniProtKB-KW"/>
</dbReference>
<accession>A0A2U2RMK4</accession>
<name>A0A2U2RMK4_9MICO</name>
<dbReference type="InterPro" id="IPR036188">
    <property type="entry name" value="FAD/NAD-bd_sf"/>
</dbReference>
<keyword evidence="2" id="KW-0503">Monooxygenase</keyword>
<evidence type="ECO:0000313" key="5">
    <source>
        <dbReference type="Proteomes" id="UP000245590"/>
    </source>
</evidence>
<organism evidence="4 5">
    <name type="scientific">Brachybacterium endophyticum</name>
    <dbReference type="NCBI Taxonomy" id="2182385"/>
    <lineage>
        <taxon>Bacteria</taxon>
        <taxon>Bacillati</taxon>
        <taxon>Actinomycetota</taxon>
        <taxon>Actinomycetes</taxon>
        <taxon>Micrococcales</taxon>
        <taxon>Dermabacteraceae</taxon>
        <taxon>Brachybacterium</taxon>
    </lineage>
</organism>
<keyword evidence="5" id="KW-1185">Reference proteome</keyword>
<evidence type="ECO:0000256" key="2">
    <source>
        <dbReference type="ARBA" id="ARBA00023033"/>
    </source>
</evidence>
<evidence type="ECO:0000313" key="4">
    <source>
        <dbReference type="EMBL" id="PWH07076.1"/>
    </source>
</evidence>
<dbReference type="GO" id="GO:0071949">
    <property type="term" value="F:FAD binding"/>
    <property type="evidence" value="ECO:0007669"/>
    <property type="project" value="InterPro"/>
</dbReference>
<dbReference type="InterPro" id="IPR002938">
    <property type="entry name" value="FAD-bd"/>
</dbReference>
<feature type="domain" description="FAD-binding" evidence="3">
    <location>
        <begin position="128"/>
        <end position="302"/>
    </location>
</feature>
<dbReference type="OrthoDB" id="3356051at2"/>
<dbReference type="SUPFAM" id="SSF51905">
    <property type="entry name" value="FAD/NAD(P)-binding domain"/>
    <property type="match status" value="1"/>
</dbReference>
<dbReference type="Pfam" id="PF01494">
    <property type="entry name" value="FAD_binding_3"/>
    <property type="match status" value="1"/>
</dbReference>
<dbReference type="PRINTS" id="PR00420">
    <property type="entry name" value="RNGMNOXGNASE"/>
</dbReference>
<dbReference type="Gene3D" id="3.50.50.60">
    <property type="entry name" value="FAD/NAD(P)-binding domain"/>
    <property type="match status" value="1"/>
</dbReference>
<dbReference type="InterPro" id="IPR050493">
    <property type="entry name" value="FAD-dep_Monooxygenase_BioMet"/>
</dbReference>
<gene>
    <name evidence="4" type="ORF">DEO23_08195</name>
</gene>
<comment type="caution">
    <text evidence="4">The sequence shown here is derived from an EMBL/GenBank/DDBJ whole genome shotgun (WGS) entry which is preliminary data.</text>
</comment>
<dbReference type="PANTHER" id="PTHR13789:SF309">
    <property type="entry name" value="PUTATIVE (AFU_ORTHOLOGUE AFUA_6G14510)-RELATED"/>
    <property type="match status" value="1"/>
</dbReference>
<keyword evidence="1" id="KW-0560">Oxidoreductase</keyword>
<dbReference type="EMBL" id="QFKX01000002">
    <property type="protein sequence ID" value="PWH07076.1"/>
    <property type="molecule type" value="Genomic_DNA"/>
</dbReference>
<dbReference type="Proteomes" id="UP000245590">
    <property type="component" value="Unassembled WGS sequence"/>
</dbReference>
<sequence length="344" mass="36525">MRIRVLGAGIAGTAAAGLLAAAGHDVELVDERFALPSVGTSLALFPPAQRVLERLGVLETVRERSTAPREGLLVGLEGRVLARIPSGRALLTPRTHVLSCLLDSLPPTVRRRTETIRDVRPLREDVDVLVGADGVHSPTRLSGWGERAAARTHGVTILRGTLQETPPEISETWGGPWLFGITPLPGGGTNWFASIPEHREPDRAGDLAHLREVLGGVRAPIDAVLSAADPARTLVHGLATVPRIRPVHENVVLIGDAAHAMAPNLGHAANTALQDADALSRALSRTDSVAEGLRAYTTTRHLPDQAWRLGSRAMMVLGSADRTAPARDAVLGALGRMTRPPSRT</sequence>
<reference evidence="4 5" key="1">
    <citation type="submission" date="2018-05" db="EMBL/GenBank/DDBJ databases">
        <title>Brachybacterium sp. M1HQ-2T, whole genome shotgun sequence.</title>
        <authorList>
            <person name="Tuo L."/>
        </authorList>
    </citation>
    <scope>NUCLEOTIDE SEQUENCE [LARGE SCALE GENOMIC DNA]</scope>
    <source>
        <strain evidence="4 5">M1HQ-2</strain>
    </source>
</reference>